<gene>
    <name evidence="3" type="ORF">CHLRE_02g075100v5</name>
</gene>
<protein>
    <submittedName>
        <fullName evidence="3">Uncharacterized protein</fullName>
    </submittedName>
</protein>
<dbReference type="PANTHER" id="PTHR46014:SF1">
    <property type="entry name" value="TETRATRICOPEPTIDE REPEAT PROTEIN 1"/>
    <property type="match status" value="1"/>
</dbReference>
<keyword evidence="4" id="KW-1185">Reference proteome</keyword>
<dbReference type="RefSeq" id="XP_042926769.1">
    <property type="nucleotide sequence ID" value="XM_043059133.1"/>
</dbReference>
<name>A0A2K3E078_CHLRE</name>
<accession>A0A2K3E078</accession>
<dbReference type="SUPFAM" id="SSF48452">
    <property type="entry name" value="TPR-like"/>
    <property type="match status" value="1"/>
</dbReference>
<dbReference type="OrthoDB" id="1872379at2759"/>
<dbReference type="InterPro" id="IPR019734">
    <property type="entry name" value="TPR_rpt"/>
</dbReference>
<organism evidence="3 4">
    <name type="scientific">Chlamydomonas reinhardtii</name>
    <name type="common">Chlamydomonas smithii</name>
    <dbReference type="NCBI Taxonomy" id="3055"/>
    <lineage>
        <taxon>Eukaryota</taxon>
        <taxon>Viridiplantae</taxon>
        <taxon>Chlorophyta</taxon>
        <taxon>core chlorophytes</taxon>
        <taxon>Chlorophyceae</taxon>
        <taxon>CS clade</taxon>
        <taxon>Chlamydomonadales</taxon>
        <taxon>Chlamydomonadaceae</taxon>
        <taxon>Chlamydomonas</taxon>
    </lineage>
</organism>
<keyword evidence="1" id="KW-0802">TPR repeat</keyword>
<dbReference type="ExpressionAtlas" id="A0A2K3E078">
    <property type="expression patterns" value="baseline and differential"/>
</dbReference>
<dbReference type="Gramene" id="PNW86156">
    <property type="protein sequence ID" value="PNW86156"/>
    <property type="gene ID" value="CHLRE_02g075100v5"/>
</dbReference>
<dbReference type="PROSITE" id="PS50005">
    <property type="entry name" value="TPR"/>
    <property type="match status" value="1"/>
</dbReference>
<evidence type="ECO:0000256" key="2">
    <source>
        <dbReference type="SAM" id="MobiDB-lite"/>
    </source>
</evidence>
<dbReference type="Gramene" id="PNW86157">
    <property type="protein sequence ID" value="PNW86157"/>
    <property type="gene ID" value="CHLRE_02g075100v5"/>
</dbReference>
<proteinExistence type="predicted"/>
<feature type="compositionally biased region" description="Low complexity" evidence="2">
    <location>
        <begin position="80"/>
        <end position="96"/>
    </location>
</feature>
<dbReference type="InterPro" id="IPR052769">
    <property type="entry name" value="TPR_domain_protein"/>
</dbReference>
<feature type="region of interest" description="Disordered" evidence="2">
    <location>
        <begin position="1"/>
        <end position="103"/>
    </location>
</feature>
<dbReference type="PaxDb" id="3055-EDP06606"/>
<dbReference type="SMART" id="SM00028">
    <property type="entry name" value="TPR"/>
    <property type="match status" value="3"/>
</dbReference>
<evidence type="ECO:0000313" key="4">
    <source>
        <dbReference type="Proteomes" id="UP000006906"/>
    </source>
</evidence>
<reference evidence="3 4" key="1">
    <citation type="journal article" date="2007" name="Science">
        <title>The Chlamydomonas genome reveals the evolution of key animal and plant functions.</title>
        <authorList>
            <person name="Merchant S.S."/>
            <person name="Prochnik S.E."/>
            <person name="Vallon O."/>
            <person name="Harris E.H."/>
            <person name="Karpowicz S.J."/>
            <person name="Witman G.B."/>
            <person name="Terry A."/>
            <person name="Salamov A."/>
            <person name="Fritz-Laylin L.K."/>
            <person name="Marechal-Drouard L."/>
            <person name="Marshall W.F."/>
            <person name="Qu L.H."/>
            <person name="Nelson D.R."/>
            <person name="Sanderfoot A.A."/>
            <person name="Spalding M.H."/>
            <person name="Kapitonov V.V."/>
            <person name="Ren Q."/>
            <person name="Ferris P."/>
            <person name="Lindquist E."/>
            <person name="Shapiro H."/>
            <person name="Lucas S.M."/>
            <person name="Grimwood J."/>
            <person name="Schmutz J."/>
            <person name="Cardol P."/>
            <person name="Cerutti H."/>
            <person name="Chanfreau G."/>
            <person name="Chen C.L."/>
            <person name="Cognat V."/>
            <person name="Croft M.T."/>
            <person name="Dent R."/>
            <person name="Dutcher S."/>
            <person name="Fernandez E."/>
            <person name="Fukuzawa H."/>
            <person name="Gonzalez-Ballester D."/>
            <person name="Gonzalez-Halphen D."/>
            <person name="Hallmann A."/>
            <person name="Hanikenne M."/>
            <person name="Hippler M."/>
            <person name="Inwood W."/>
            <person name="Jabbari K."/>
            <person name="Kalanon M."/>
            <person name="Kuras R."/>
            <person name="Lefebvre P.A."/>
            <person name="Lemaire S.D."/>
            <person name="Lobanov A.V."/>
            <person name="Lohr M."/>
            <person name="Manuell A."/>
            <person name="Meier I."/>
            <person name="Mets L."/>
            <person name="Mittag M."/>
            <person name="Mittelmeier T."/>
            <person name="Moroney J.V."/>
            <person name="Moseley J."/>
            <person name="Napoli C."/>
            <person name="Nedelcu A.M."/>
            <person name="Niyogi K."/>
            <person name="Novoselov S.V."/>
            <person name="Paulsen I.T."/>
            <person name="Pazour G."/>
            <person name="Purton S."/>
            <person name="Ral J.P."/>
            <person name="Riano-Pachon D.M."/>
            <person name="Riekhof W."/>
            <person name="Rymarquis L."/>
            <person name="Schroda M."/>
            <person name="Stern D."/>
            <person name="Umen J."/>
            <person name="Willows R."/>
            <person name="Wilson N."/>
            <person name="Zimmer S.L."/>
            <person name="Allmer J."/>
            <person name="Balk J."/>
            <person name="Bisova K."/>
            <person name="Chen C.J."/>
            <person name="Elias M."/>
            <person name="Gendler K."/>
            <person name="Hauser C."/>
            <person name="Lamb M.R."/>
            <person name="Ledford H."/>
            <person name="Long J.C."/>
            <person name="Minagawa J."/>
            <person name="Page M.D."/>
            <person name="Pan J."/>
            <person name="Pootakham W."/>
            <person name="Roje S."/>
            <person name="Rose A."/>
            <person name="Stahlberg E."/>
            <person name="Terauchi A.M."/>
            <person name="Yang P."/>
            <person name="Ball S."/>
            <person name="Bowler C."/>
            <person name="Dieckmann C.L."/>
            <person name="Gladyshev V.N."/>
            <person name="Green P."/>
            <person name="Jorgensen R."/>
            <person name="Mayfield S."/>
            <person name="Mueller-Roeber B."/>
            <person name="Rajamani S."/>
            <person name="Sayre R.T."/>
            <person name="Brokstein P."/>
            <person name="Dubchak I."/>
            <person name="Goodstein D."/>
            <person name="Hornick L."/>
            <person name="Huang Y.W."/>
            <person name="Jhaveri J."/>
            <person name="Luo Y."/>
            <person name="Martinez D."/>
            <person name="Ngau W.C."/>
            <person name="Otillar B."/>
            <person name="Poliakov A."/>
            <person name="Porter A."/>
            <person name="Szajkowski L."/>
            <person name="Werner G."/>
            <person name="Zhou K."/>
            <person name="Grigoriev I.V."/>
            <person name="Rokhsar D.S."/>
            <person name="Grossman A.R."/>
        </authorList>
    </citation>
    <scope>NUCLEOTIDE SEQUENCE [LARGE SCALE GENOMIC DNA]</scope>
    <source>
        <strain evidence="4">CC-503</strain>
        <strain evidence="3">CC-503 cw92 mt+</strain>
    </source>
</reference>
<dbReference type="PANTHER" id="PTHR46014">
    <property type="entry name" value="TETRATRICOPEPTIDE REPEAT PROTEIN 1"/>
    <property type="match status" value="1"/>
</dbReference>
<dbReference type="RefSeq" id="XP_001701631.2">
    <property type="nucleotide sequence ID" value="XM_001701579.2"/>
</dbReference>
<feature type="compositionally biased region" description="Low complexity" evidence="2">
    <location>
        <begin position="18"/>
        <end position="40"/>
    </location>
</feature>
<dbReference type="GeneID" id="5727191"/>
<dbReference type="EMBL" id="CM008963">
    <property type="protein sequence ID" value="PNW86156.1"/>
    <property type="molecule type" value="Genomic_DNA"/>
</dbReference>
<dbReference type="Gene3D" id="1.25.40.10">
    <property type="entry name" value="Tetratricopeptide repeat domain"/>
    <property type="match status" value="1"/>
</dbReference>
<evidence type="ECO:0000256" key="1">
    <source>
        <dbReference type="PROSITE-ProRule" id="PRU00339"/>
    </source>
</evidence>
<dbReference type="STRING" id="3055.A0A2K3E078"/>
<reference evidence="3" key="2">
    <citation type="submission" date="2017-07" db="EMBL/GenBank/DDBJ databases">
        <title>WGS assembly of Chlamydomonas reinhardtii.</title>
        <authorList>
            <consortium name="Chlamydomonas Annotation Team"/>
            <consortium name="JGI Annotation Team"/>
            <person name="Merchant S.S."/>
            <person name="Prochnik S.E."/>
            <person name="Vallon O."/>
            <person name="Harris E.H."/>
            <person name="Karpowicz S.J."/>
            <person name="Witman G.B."/>
            <person name="Terry A."/>
            <person name="Salamov A."/>
            <person name="Fritz-Laylin L.K."/>
            <person name="Marechal-Drouard L."/>
            <person name="Marshall W.F."/>
            <person name="Qu L.H."/>
            <person name="Nelson D.R."/>
            <person name="Sanderfoot A.A."/>
            <person name="Spalding M.H."/>
            <person name="Kapitonov V.V."/>
            <person name="Ren Q."/>
            <person name="Ferris P."/>
            <person name="Lindquist E."/>
            <person name="Shapiro H."/>
            <person name="Lucas S.M."/>
            <person name="Grimwood J."/>
            <person name="Schmutz J."/>
            <person name="Grigoriev I.V."/>
            <person name="Rokhsar D.S."/>
        </authorList>
    </citation>
    <scope>NUCLEOTIDE SEQUENCE</scope>
    <source>
        <strain evidence="3">CC-503 cw92 mt+</strain>
    </source>
</reference>
<feature type="repeat" description="TPR" evidence="1">
    <location>
        <begin position="185"/>
        <end position="218"/>
    </location>
</feature>
<dbReference type="InterPro" id="IPR011990">
    <property type="entry name" value="TPR-like_helical_dom_sf"/>
</dbReference>
<dbReference type="EMBL" id="CM008963">
    <property type="protein sequence ID" value="PNW86157.1"/>
    <property type="molecule type" value="Genomic_DNA"/>
</dbReference>
<dbReference type="FunCoup" id="A0A2K3E078">
    <property type="interactions" value="1911"/>
</dbReference>
<dbReference type="AlphaFoldDB" id="A0A2K3E078"/>
<dbReference type="Proteomes" id="UP000006906">
    <property type="component" value="Chromosome 2"/>
</dbReference>
<sequence>MTDLASHQAAESGPHGHTAATGVSGPAAGPGAQASGVQSSTGEGLAADAAQADVRPGPVEAMSCAAPPEGAEQIASASTADAGQQKQAAAGGETQADSSETEAEVAARLAQAEEFKREGNELFGSGQWEAASVKYNQALDEAPSSAAKQRAIYFANLAACNIKTQQYAAAVQSCTEAIALDGGYEKAYMRRSEAFEKLDELDHALADAKKLLELAPANAWAKAKVAALQPVVDERTEKLKTEMFGKLKDLGNSLLGKFGLSTDNFKFDKDPNTGSYSIRFER</sequence>
<evidence type="ECO:0000313" key="3">
    <source>
        <dbReference type="EMBL" id="PNW86157.1"/>
    </source>
</evidence>
<dbReference type="KEGG" id="cre:CHLRE_02g075100v5"/>